<dbReference type="SUPFAM" id="SSF74924">
    <property type="entry name" value="Cap-Gly domain"/>
    <property type="match status" value="1"/>
</dbReference>
<comment type="caution">
    <text evidence="4">The sequence shown here is derived from an EMBL/GenBank/DDBJ whole genome shotgun (WGS) entry which is preliminary data.</text>
</comment>
<sequence length="587" mass="67289">MSALPRAPSEFNLLRKRNDRPLPSRSTMFTSTDRSSSVNSPKATRYHHNTVSASQLSENDYTADNDAPSIGDRVLVEGKQLYGTLRFLGPTEFKSGIWAGLELDHPGTGKNDGSVQGVYYFTCPSRCGIFVLASKIILVSRKSVSIPLAGRNTHHTRHISPLVPPSQHSSSIRKSQSLKNIQYNVSHVNVAPPSPVDSERMGQEYKQNDQQQQILEQPLQQKNFLEETPVAKHAGKMNQQHQQEINDYQIKLGREQHKVYELQKERDQMLKQIQQSKQKMVQQQQLIQQWYQSQAHMKQLEESNRQQKMTIDQLDESLENARSTHTKESNQLLEQQSQLIQELQRERLQHDASKSKLRLLEQACQSLMDPFDVRPGLELADQLKETQRQVKELLEKVRLDTEQKNQHRRDTNALQRDVANLESLIEAKVFKEEDLMESLELERQYNQQLRNELKQVKKNRRRGEKLVNLPHKFTTSTNNNNSNNKKYRGLSIDSGVMMVGPTDPTRWTVSSGETSTTYTSSLSGDDDDDDDDLPSYCEICETVGHDLMSCLHVVMDPSSKTNYNPTMFSTPHMDTTPILQHKMLPSM</sequence>
<dbReference type="PROSITE" id="PS00845">
    <property type="entry name" value="CAP_GLY_1"/>
    <property type="match status" value="1"/>
</dbReference>
<dbReference type="EMBL" id="MCGE01000010">
    <property type="protein sequence ID" value="ORZ17311.1"/>
    <property type="molecule type" value="Genomic_DNA"/>
</dbReference>
<dbReference type="Proteomes" id="UP000193560">
    <property type="component" value="Unassembled WGS sequence"/>
</dbReference>
<feature type="region of interest" description="Disordered" evidence="2">
    <location>
        <begin position="503"/>
        <end position="530"/>
    </location>
</feature>
<feature type="coiled-coil region" evidence="1">
    <location>
        <begin position="238"/>
        <end position="466"/>
    </location>
</feature>
<feature type="compositionally biased region" description="Polar residues" evidence="2">
    <location>
        <begin position="24"/>
        <end position="42"/>
    </location>
</feature>
<protein>
    <recommendedName>
        <fullName evidence="3">CAP-Gly domain-containing protein</fullName>
    </recommendedName>
</protein>
<evidence type="ECO:0000313" key="4">
    <source>
        <dbReference type="EMBL" id="ORZ17311.1"/>
    </source>
</evidence>
<evidence type="ECO:0000256" key="1">
    <source>
        <dbReference type="SAM" id="Coils"/>
    </source>
</evidence>
<feature type="region of interest" description="Disordered" evidence="2">
    <location>
        <begin position="155"/>
        <end position="174"/>
    </location>
</feature>
<feature type="compositionally biased region" description="Low complexity" evidence="2">
    <location>
        <begin position="508"/>
        <end position="523"/>
    </location>
</feature>
<proteinExistence type="predicted"/>
<reference evidence="4 5" key="1">
    <citation type="submission" date="2016-07" db="EMBL/GenBank/DDBJ databases">
        <title>Pervasive Adenine N6-methylation of Active Genes in Fungi.</title>
        <authorList>
            <consortium name="DOE Joint Genome Institute"/>
            <person name="Mondo S.J."/>
            <person name="Dannebaum R.O."/>
            <person name="Kuo R.C."/>
            <person name="Labutti K."/>
            <person name="Haridas S."/>
            <person name="Kuo A."/>
            <person name="Salamov A."/>
            <person name="Ahrendt S.R."/>
            <person name="Lipzen A."/>
            <person name="Sullivan W."/>
            <person name="Andreopoulos W.B."/>
            <person name="Clum A."/>
            <person name="Lindquist E."/>
            <person name="Daum C."/>
            <person name="Ramamoorthy G.K."/>
            <person name="Gryganskyi A."/>
            <person name="Culley D."/>
            <person name="Magnuson J.K."/>
            <person name="James T.Y."/>
            <person name="O'Malley M.A."/>
            <person name="Stajich J.E."/>
            <person name="Spatafora J.W."/>
            <person name="Visel A."/>
            <person name="Grigoriev I.V."/>
        </authorList>
    </citation>
    <scope>NUCLEOTIDE SEQUENCE [LARGE SCALE GENOMIC DNA]</scope>
    <source>
        <strain evidence="4 5">NRRL 1336</strain>
    </source>
</reference>
<dbReference type="OrthoDB" id="2130750at2759"/>
<dbReference type="STRING" id="90262.A0A1X2IJ20"/>
<dbReference type="PANTHER" id="PTHR18916">
    <property type="entry name" value="DYNACTIN 1-RELATED MICROTUBULE-BINDING"/>
    <property type="match status" value="1"/>
</dbReference>
<feature type="compositionally biased region" description="Polar residues" evidence="2">
    <location>
        <begin position="49"/>
        <end position="62"/>
    </location>
</feature>
<name>A0A1X2IJ20_9FUNG</name>
<organism evidence="4 5">
    <name type="scientific">Absidia repens</name>
    <dbReference type="NCBI Taxonomy" id="90262"/>
    <lineage>
        <taxon>Eukaryota</taxon>
        <taxon>Fungi</taxon>
        <taxon>Fungi incertae sedis</taxon>
        <taxon>Mucoromycota</taxon>
        <taxon>Mucoromycotina</taxon>
        <taxon>Mucoromycetes</taxon>
        <taxon>Mucorales</taxon>
        <taxon>Cunninghamellaceae</taxon>
        <taxon>Absidia</taxon>
    </lineage>
</organism>
<keyword evidence="1" id="KW-0175">Coiled coil</keyword>
<keyword evidence="5" id="KW-1185">Reference proteome</keyword>
<feature type="region of interest" description="Disordered" evidence="2">
    <location>
        <begin position="15"/>
        <end position="68"/>
    </location>
</feature>
<feature type="domain" description="CAP-Gly" evidence="3">
    <location>
        <begin position="89"/>
        <end position="132"/>
    </location>
</feature>
<dbReference type="Gene3D" id="2.30.30.190">
    <property type="entry name" value="CAP Gly-rich-like domain"/>
    <property type="match status" value="1"/>
</dbReference>
<dbReference type="InterPro" id="IPR000938">
    <property type="entry name" value="CAP-Gly_domain"/>
</dbReference>
<accession>A0A1X2IJ20</accession>
<evidence type="ECO:0000313" key="5">
    <source>
        <dbReference type="Proteomes" id="UP000193560"/>
    </source>
</evidence>
<dbReference type="Pfam" id="PF01302">
    <property type="entry name" value="CAP_GLY"/>
    <property type="match status" value="1"/>
</dbReference>
<evidence type="ECO:0000259" key="3">
    <source>
        <dbReference type="PROSITE" id="PS50245"/>
    </source>
</evidence>
<evidence type="ECO:0000256" key="2">
    <source>
        <dbReference type="SAM" id="MobiDB-lite"/>
    </source>
</evidence>
<dbReference type="InterPro" id="IPR036859">
    <property type="entry name" value="CAP-Gly_dom_sf"/>
</dbReference>
<dbReference type="PANTHER" id="PTHR18916:SF83">
    <property type="entry name" value="TIP ELONGATION PROTEIN 1"/>
    <property type="match status" value="1"/>
</dbReference>
<dbReference type="PROSITE" id="PS50245">
    <property type="entry name" value="CAP_GLY_2"/>
    <property type="match status" value="1"/>
</dbReference>
<dbReference type="SMART" id="SM01052">
    <property type="entry name" value="CAP_GLY"/>
    <property type="match status" value="1"/>
</dbReference>
<gene>
    <name evidence="4" type="ORF">BCR42DRAFT_414373</name>
</gene>
<dbReference type="AlphaFoldDB" id="A0A1X2IJ20"/>